<accession>A0A0J6YD95</accession>
<evidence type="ECO:0000313" key="1">
    <source>
        <dbReference type="EMBL" id="KMP06681.1"/>
    </source>
</evidence>
<dbReference type="AlphaFoldDB" id="A0A0J6YD95"/>
<protein>
    <submittedName>
        <fullName evidence="1">Uncharacterized protein</fullName>
    </submittedName>
</protein>
<name>A0A0J6YD95_COCIT</name>
<gene>
    <name evidence="1" type="ORF">CIRG_06362</name>
</gene>
<dbReference type="EMBL" id="DS028096">
    <property type="protein sequence ID" value="KMP06681.1"/>
    <property type="molecule type" value="Genomic_DNA"/>
</dbReference>
<proteinExistence type="predicted"/>
<dbReference type="Proteomes" id="UP000054565">
    <property type="component" value="Unassembled WGS sequence"/>
</dbReference>
<evidence type="ECO:0000313" key="2">
    <source>
        <dbReference type="Proteomes" id="UP000054565"/>
    </source>
</evidence>
<organism evidence="1 2">
    <name type="scientific">Coccidioides immitis RMSCC 2394</name>
    <dbReference type="NCBI Taxonomy" id="404692"/>
    <lineage>
        <taxon>Eukaryota</taxon>
        <taxon>Fungi</taxon>
        <taxon>Dikarya</taxon>
        <taxon>Ascomycota</taxon>
        <taxon>Pezizomycotina</taxon>
        <taxon>Eurotiomycetes</taxon>
        <taxon>Eurotiomycetidae</taxon>
        <taxon>Onygenales</taxon>
        <taxon>Onygenaceae</taxon>
        <taxon>Coccidioides</taxon>
    </lineage>
</organism>
<reference evidence="2" key="1">
    <citation type="journal article" date="2010" name="Genome Res.">
        <title>Population genomic sequencing of Coccidioides fungi reveals recent hybridization and transposon control.</title>
        <authorList>
            <person name="Neafsey D.E."/>
            <person name="Barker B.M."/>
            <person name="Sharpton T.J."/>
            <person name="Stajich J.E."/>
            <person name="Park D.J."/>
            <person name="Whiston E."/>
            <person name="Hung C.-Y."/>
            <person name="McMahan C."/>
            <person name="White J."/>
            <person name="Sykes S."/>
            <person name="Heiman D."/>
            <person name="Young S."/>
            <person name="Zeng Q."/>
            <person name="Abouelleil A."/>
            <person name="Aftuck L."/>
            <person name="Bessette D."/>
            <person name="Brown A."/>
            <person name="FitzGerald M."/>
            <person name="Lui A."/>
            <person name="Macdonald J.P."/>
            <person name="Priest M."/>
            <person name="Orbach M.J."/>
            <person name="Galgiani J.N."/>
            <person name="Kirkland T.N."/>
            <person name="Cole G.T."/>
            <person name="Birren B.W."/>
            <person name="Henn M.R."/>
            <person name="Taylor J.W."/>
            <person name="Rounsley S.D."/>
        </authorList>
    </citation>
    <scope>NUCLEOTIDE SEQUENCE [LARGE SCALE GENOMIC DNA]</scope>
    <source>
        <strain evidence="2">RMSCC 2394</strain>
    </source>
</reference>
<sequence>MSIWNFLVSWHQELKDAYGSAVILHLLRLETYMETSGLFKRAAHFVNERERLQLIWKIDLDVPNQGHLKHNTRGILNSMVFVLWDTGSGGIIINDR</sequence>